<dbReference type="InterPro" id="IPR011990">
    <property type="entry name" value="TPR-like_helical_dom_sf"/>
</dbReference>
<dbReference type="Proteomes" id="UP000499080">
    <property type="component" value="Unassembled WGS sequence"/>
</dbReference>
<keyword evidence="2" id="KW-0812">Transmembrane</keyword>
<evidence type="ECO:0000256" key="1">
    <source>
        <dbReference type="PROSITE-ProRule" id="PRU00339"/>
    </source>
</evidence>
<protein>
    <submittedName>
        <fullName evidence="2">Transmembrane and TPR repeat-containing protein 2</fullName>
    </submittedName>
</protein>
<dbReference type="InterPro" id="IPR019734">
    <property type="entry name" value="TPR_rpt"/>
</dbReference>
<sequence>MARCRGELRRQLPSPLNISTSAGIFLITGHLAPGPGDESIVRIVISRHILEDQETLFLQRMNISVHQLQASRNAEAETYYKIAVKLRPYEVTSHMNLGAMLHVNGKLQEAEASYLEALKLRPDDPITQNNLQKLRNLITQRKLRENAKNRS</sequence>
<dbReference type="InterPro" id="IPR052384">
    <property type="entry name" value="TMTC_O-mannosyltransferase"/>
</dbReference>
<accession>A0A4Y2DCH0</accession>
<reference evidence="2 3" key="1">
    <citation type="journal article" date="2019" name="Sci. Rep.">
        <title>Orb-weaving spider Araneus ventricosus genome elucidates the spidroin gene catalogue.</title>
        <authorList>
            <person name="Kono N."/>
            <person name="Nakamura H."/>
            <person name="Ohtoshi R."/>
            <person name="Moran D.A.P."/>
            <person name="Shinohara A."/>
            <person name="Yoshida Y."/>
            <person name="Fujiwara M."/>
            <person name="Mori M."/>
            <person name="Tomita M."/>
            <person name="Arakawa K."/>
        </authorList>
    </citation>
    <scope>NUCLEOTIDE SEQUENCE [LARGE SCALE GENOMIC DNA]</scope>
</reference>
<feature type="repeat" description="TPR" evidence="1">
    <location>
        <begin position="91"/>
        <end position="124"/>
    </location>
</feature>
<name>A0A4Y2DCH0_ARAVE</name>
<dbReference type="Pfam" id="PF13432">
    <property type="entry name" value="TPR_16"/>
    <property type="match status" value="1"/>
</dbReference>
<dbReference type="SMART" id="SM00028">
    <property type="entry name" value="TPR"/>
    <property type="match status" value="2"/>
</dbReference>
<dbReference type="GO" id="GO:0035269">
    <property type="term" value="P:protein O-linked glycosylation via mannose"/>
    <property type="evidence" value="ECO:0007669"/>
    <property type="project" value="TreeGrafter"/>
</dbReference>
<keyword evidence="3" id="KW-1185">Reference proteome</keyword>
<dbReference type="GO" id="GO:0000030">
    <property type="term" value="F:mannosyltransferase activity"/>
    <property type="evidence" value="ECO:0007669"/>
    <property type="project" value="TreeGrafter"/>
</dbReference>
<dbReference type="GO" id="GO:0005789">
    <property type="term" value="C:endoplasmic reticulum membrane"/>
    <property type="evidence" value="ECO:0007669"/>
    <property type="project" value="TreeGrafter"/>
</dbReference>
<proteinExistence type="predicted"/>
<keyword evidence="1" id="KW-0802">TPR repeat</keyword>
<dbReference type="AlphaFoldDB" id="A0A4Y2DCH0"/>
<gene>
    <name evidence="2" type="primary">Tmtc2_1</name>
    <name evidence="2" type="ORF">AVEN_123979_1</name>
</gene>
<evidence type="ECO:0000313" key="2">
    <source>
        <dbReference type="EMBL" id="GBM13564.1"/>
    </source>
</evidence>
<dbReference type="Gene3D" id="1.25.40.10">
    <property type="entry name" value="Tetratricopeptide repeat domain"/>
    <property type="match status" value="1"/>
</dbReference>
<dbReference type="PANTHER" id="PTHR44216:SF3">
    <property type="entry name" value="PROTEIN O-MANNOSYL-TRANSFERASE TMTC2"/>
    <property type="match status" value="1"/>
</dbReference>
<dbReference type="OrthoDB" id="6423879at2759"/>
<dbReference type="PROSITE" id="PS50005">
    <property type="entry name" value="TPR"/>
    <property type="match status" value="1"/>
</dbReference>
<dbReference type="EMBL" id="BGPR01000330">
    <property type="protein sequence ID" value="GBM13564.1"/>
    <property type="molecule type" value="Genomic_DNA"/>
</dbReference>
<dbReference type="PANTHER" id="PTHR44216">
    <property type="entry name" value="PROTEIN O-MANNOSYL-TRANSFERASE TMTC2"/>
    <property type="match status" value="1"/>
</dbReference>
<comment type="caution">
    <text evidence="2">The sequence shown here is derived from an EMBL/GenBank/DDBJ whole genome shotgun (WGS) entry which is preliminary data.</text>
</comment>
<organism evidence="2 3">
    <name type="scientific">Araneus ventricosus</name>
    <name type="common">Orbweaver spider</name>
    <name type="synonym">Epeira ventricosa</name>
    <dbReference type="NCBI Taxonomy" id="182803"/>
    <lineage>
        <taxon>Eukaryota</taxon>
        <taxon>Metazoa</taxon>
        <taxon>Ecdysozoa</taxon>
        <taxon>Arthropoda</taxon>
        <taxon>Chelicerata</taxon>
        <taxon>Arachnida</taxon>
        <taxon>Araneae</taxon>
        <taxon>Araneomorphae</taxon>
        <taxon>Entelegynae</taxon>
        <taxon>Araneoidea</taxon>
        <taxon>Araneidae</taxon>
        <taxon>Araneus</taxon>
    </lineage>
</organism>
<evidence type="ECO:0000313" key="3">
    <source>
        <dbReference type="Proteomes" id="UP000499080"/>
    </source>
</evidence>
<keyword evidence="2" id="KW-0472">Membrane</keyword>
<dbReference type="SUPFAM" id="SSF48452">
    <property type="entry name" value="TPR-like"/>
    <property type="match status" value="1"/>
</dbReference>